<reference evidence="2 3" key="1">
    <citation type="submission" date="2018-07" db="EMBL/GenBank/DDBJ databases">
        <title>Dyadobacter roseus sp. nov., isolated from rose rhizosphere soil.</title>
        <authorList>
            <person name="Chen L."/>
        </authorList>
    </citation>
    <scope>NUCLEOTIDE SEQUENCE [LARGE SCALE GENOMIC DNA]</scope>
    <source>
        <strain evidence="2 3">RS19</strain>
    </source>
</reference>
<protein>
    <submittedName>
        <fullName evidence="2">Dihydrofolate reductase</fullName>
    </submittedName>
</protein>
<dbReference type="RefSeq" id="WP_115830105.1">
    <property type="nucleotide sequence ID" value="NZ_QNUL01000004.1"/>
</dbReference>
<dbReference type="InterPro" id="IPR050765">
    <property type="entry name" value="Riboflavin_Biosynth_HTPR"/>
</dbReference>
<gene>
    <name evidence="2" type="ORF">DSL64_07760</name>
</gene>
<evidence type="ECO:0000259" key="1">
    <source>
        <dbReference type="Pfam" id="PF01872"/>
    </source>
</evidence>
<dbReference type="InterPro" id="IPR024072">
    <property type="entry name" value="DHFR-like_dom_sf"/>
</dbReference>
<sequence>MRKLKLQVQVTVDGLMAGPEGEMDWASPNWSQDLNDYVGALTETVDCIVLGRKLAEGFIPYWNSVAEDISNQDNEAGKIFTDMPKIVFSRIMEESVWENTQLENGDLTTAINELKNLEGKDIIVYGGSDFVSSLINEDLIDEYHLLVNPVGMGEGLPVFGFQGSPKQLKLINAKAFDCGIALLHYERV</sequence>
<feature type="domain" description="Bacterial bifunctional deaminase-reductase C-terminal" evidence="1">
    <location>
        <begin position="3"/>
        <end position="181"/>
    </location>
</feature>
<dbReference type="AlphaFoldDB" id="A0A3D8YEW6"/>
<dbReference type="Gene3D" id="3.40.430.10">
    <property type="entry name" value="Dihydrofolate Reductase, subunit A"/>
    <property type="match status" value="1"/>
</dbReference>
<dbReference type="GO" id="GO:0008703">
    <property type="term" value="F:5-amino-6-(5-phosphoribosylamino)uracil reductase activity"/>
    <property type="evidence" value="ECO:0007669"/>
    <property type="project" value="InterPro"/>
</dbReference>
<dbReference type="InterPro" id="IPR002734">
    <property type="entry name" value="RibDG_C"/>
</dbReference>
<organism evidence="2 3">
    <name type="scientific">Dyadobacter luteus</name>
    <dbReference type="NCBI Taxonomy" id="2259619"/>
    <lineage>
        <taxon>Bacteria</taxon>
        <taxon>Pseudomonadati</taxon>
        <taxon>Bacteroidota</taxon>
        <taxon>Cytophagia</taxon>
        <taxon>Cytophagales</taxon>
        <taxon>Spirosomataceae</taxon>
        <taxon>Dyadobacter</taxon>
    </lineage>
</organism>
<dbReference type="OrthoDB" id="195113at2"/>
<dbReference type="Proteomes" id="UP000256373">
    <property type="component" value="Unassembled WGS sequence"/>
</dbReference>
<dbReference type="GO" id="GO:0009231">
    <property type="term" value="P:riboflavin biosynthetic process"/>
    <property type="evidence" value="ECO:0007669"/>
    <property type="project" value="InterPro"/>
</dbReference>
<dbReference type="PANTHER" id="PTHR38011:SF11">
    <property type="entry name" value="2,5-DIAMINO-6-RIBOSYLAMINO-4(3H)-PYRIMIDINONE 5'-PHOSPHATE REDUCTASE"/>
    <property type="match status" value="1"/>
</dbReference>
<dbReference type="PANTHER" id="PTHR38011">
    <property type="entry name" value="DIHYDROFOLATE REDUCTASE FAMILY PROTEIN (AFU_ORTHOLOGUE AFUA_8G06820)"/>
    <property type="match status" value="1"/>
</dbReference>
<dbReference type="SUPFAM" id="SSF53597">
    <property type="entry name" value="Dihydrofolate reductase-like"/>
    <property type="match status" value="1"/>
</dbReference>
<evidence type="ECO:0000313" key="3">
    <source>
        <dbReference type="Proteomes" id="UP000256373"/>
    </source>
</evidence>
<dbReference type="EMBL" id="QNUL01000004">
    <property type="protein sequence ID" value="REA62808.1"/>
    <property type="molecule type" value="Genomic_DNA"/>
</dbReference>
<dbReference type="Pfam" id="PF01872">
    <property type="entry name" value="RibD_C"/>
    <property type="match status" value="1"/>
</dbReference>
<accession>A0A3D8YEW6</accession>
<keyword evidence="3" id="KW-1185">Reference proteome</keyword>
<comment type="caution">
    <text evidence="2">The sequence shown here is derived from an EMBL/GenBank/DDBJ whole genome shotgun (WGS) entry which is preliminary data.</text>
</comment>
<evidence type="ECO:0000313" key="2">
    <source>
        <dbReference type="EMBL" id="REA62808.1"/>
    </source>
</evidence>
<proteinExistence type="predicted"/>
<name>A0A3D8YEW6_9BACT</name>